<evidence type="ECO:0000256" key="1">
    <source>
        <dbReference type="PROSITE-ProRule" id="PRU00176"/>
    </source>
</evidence>
<organism evidence="4">
    <name type="scientific">Tanacetum cinerariifolium</name>
    <name type="common">Dalmatian daisy</name>
    <name type="synonym">Chrysanthemum cinerariifolium</name>
    <dbReference type="NCBI Taxonomy" id="118510"/>
    <lineage>
        <taxon>Eukaryota</taxon>
        <taxon>Viridiplantae</taxon>
        <taxon>Streptophyta</taxon>
        <taxon>Embryophyta</taxon>
        <taxon>Tracheophyta</taxon>
        <taxon>Spermatophyta</taxon>
        <taxon>Magnoliopsida</taxon>
        <taxon>eudicotyledons</taxon>
        <taxon>Gunneridae</taxon>
        <taxon>Pentapetalae</taxon>
        <taxon>asterids</taxon>
        <taxon>campanulids</taxon>
        <taxon>Asterales</taxon>
        <taxon>Asteraceae</taxon>
        <taxon>Asteroideae</taxon>
        <taxon>Anthemideae</taxon>
        <taxon>Anthemidinae</taxon>
        <taxon>Tanacetum</taxon>
    </lineage>
</organism>
<dbReference type="EMBL" id="BKCJ010000399">
    <property type="protein sequence ID" value="GEU32847.1"/>
    <property type="molecule type" value="Genomic_DNA"/>
</dbReference>
<dbReference type="InterPro" id="IPR000504">
    <property type="entry name" value="RRM_dom"/>
</dbReference>
<reference evidence="4" key="1">
    <citation type="journal article" date="2019" name="Sci. Rep.">
        <title>Draft genome of Tanacetum cinerariifolium, the natural source of mosquito coil.</title>
        <authorList>
            <person name="Yamashiro T."/>
            <person name="Shiraishi A."/>
            <person name="Satake H."/>
            <person name="Nakayama K."/>
        </authorList>
    </citation>
    <scope>NUCLEOTIDE SEQUENCE</scope>
</reference>
<proteinExistence type="predicted"/>
<feature type="compositionally biased region" description="Polar residues" evidence="2">
    <location>
        <begin position="398"/>
        <end position="417"/>
    </location>
</feature>
<evidence type="ECO:0000259" key="3">
    <source>
        <dbReference type="PROSITE" id="PS50102"/>
    </source>
</evidence>
<evidence type="ECO:0000313" key="4">
    <source>
        <dbReference type="EMBL" id="GEU32847.1"/>
    </source>
</evidence>
<feature type="domain" description="RRM" evidence="3">
    <location>
        <begin position="16"/>
        <end position="103"/>
    </location>
</feature>
<dbReference type="PROSITE" id="PS50102">
    <property type="entry name" value="RRM"/>
    <property type="match status" value="1"/>
</dbReference>
<dbReference type="AlphaFoldDB" id="A0A6L2J8H2"/>
<dbReference type="SUPFAM" id="SSF54928">
    <property type="entry name" value="RNA-binding domain, RBD"/>
    <property type="match status" value="1"/>
</dbReference>
<feature type="region of interest" description="Disordered" evidence="2">
    <location>
        <begin position="373"/>
        <end position="435"/>
    </location>
</feature>
<dbReference type="GO" id="GO:0003723">
    <property type="term" value="F:RNA binding"/>
    <property type="evidence" value="ECO:0007669"/>
    <property type="project" value="UniProtKB-UniRule"/>
</dbReference>
<evidence type="ECO:0000256" key="2">
    <source>
        <dbReference type="SAM" id="MobiDB-lite"/>
    </source>
</evidence>
<dbReference type="CDD" id="cd00590">
    <property type="entry name" value="RRM_SF"/>
    <property type="match status" value="1"/>
</dbReference>
<dbReference type="InterPro" id="IPR012677">
    <property type="entry name" value="Nucleotide-bd_a/b_plait_sf"/>
</dbReference>
<gene>
    <name evidence="4" type="ORF">Tci_004825</name>
</gene>
<comment type="caution">
    <text evidence="4">The sequence shown here is derived from an EMBL/GenBank/DDBJ whole genome shotgun (WGS) entry which is preliminary data.</text>
</comment>
<dbReference type="Pfam" id="PF00076">
    <property type="entry name" value="RRM_1"/>
    <property type="match status" value="1"/>
</dbReference>
<sequence>MVNFYSKEDAVLKVSTSIFVTNFPDSFSAKDLFHTCKVYGHVVDSFIPVKRTKGGKRFGFVCFINVFSVDRLVNNLCTIWMDRLKLHANVARFQRLSVNEPKPHVPNLFGGCRRTPDATRAFKGYLAKDRSFASIVEGCKAPLSSDVDSSPTIVLDEDCLNIKELSCSLMGRVKEFSALSNIKNALSGACSWFSTLRQASYEFVNVGRIMWVEVEGVPFRLWSENSFKKIAGKWGELLDIDELENTCYHFKRLCVTTKAKYNVFKNFKITFRGKVYWIRAKEVPGWVPEFLEDSDEESQLEEDVLDVDDGSPEGDIDDKLHELEIGEEPETVAETVFEASEGQNANQSPDPFEIYDLLNKKKNVGSVDQLDESTHDYPPGFTPNIDDVNAEGNGENYRGTTETQGGNPIQVPGSNSHHCPDSNDTDSGCSGHFKQSRMSKKKSRGSILSCLEEMIKVGQTIGDAEVFNDFISNSGLEEVPLGDRYLSDHRPILLRESVVDYGPSPFKFYHHWLEVDRFRKFVEDTWNAAPGHNLNGISNLMLKLKFLKSKIKEWNSTHSHSSKAALTERKSKEQFGIAAPICLQVRMASHSGFIDNFGVSLRMMYSRRLRDMTVYYRFTVSTFPVKIVIRTISSPDHSTSNNEDAFSSNILDYVSTIPDYSLASSGKPNSNASNNSIGKIPLEFSPFYNMKDTQAFYAKELPIPPPVILPPSLVLSQSPISNSQYFFPSEEISPKDTKTSVSPSSSVEIFIAN</sequence>
<dbReference type="SMART" id="SM00360">
    <property type="entry name" value="RRM"/>
    <property type="match status" value="1"/>
</dbReference>
<dbReference type="Gene3D" id="3.30.70.330">
    <property type="match status" value="1"/>
</dbReference>
<keyword evidence="1" id="KW-0694">RNA-binding</keyword>
<dbReference type="InterPro" id="IPR035979">
    <property type="entry name" value="RBD_domain_sf"/>
</dbReference>
<accession>A0A6L2J8H2</accession>
<protein>
    <submittedName>
        <fullName evidence="4">Nucleotide-binding alpha-beta plait domain-containing protein</fullName>
    </submittedName>
</protein>
<name>A0A6L2J8H2_TANCI</name>